<keyword evidence="18" id="KW-0675">Receptor</keyword>
<dbReference type="PANTHER" id="PTHR48053:SF37">
    <property type="entry name" value="LEUCINE-RICH REPEAT PROTEIN KINASE FAMILY PROTEIN"/>
    <property type="match status" value="1"/>
</dbReference>
<evidence type="ECO:0000259" key="28">
    <source>
        <dbReference type="PROSITE" id="PS50011"/>
    </source>
</evidence>
<evidence type="ECO:0000256" key="25">
    <source>
        <dbReference type="PROSITE-ProRule" id="PRU10141"/>
    </source>
</evidence>
<keyword evidence="19" id="KW-0325">Glycoprotein</keyword>
<dbReference type="GO" id="GO:0005789">
    <property type="term" value="C:endoplasmic reticulum membrane"/>
    <property type="evidence" value="ECO:0007669"/>
    <property type="project" value="UniProtKB-SubCell"/>
</dbReference>
<proteinExistence type="inferred from homology"/>
<dbReference type="GO" id="GO:0005886">
    <property type="term" value="C:plasma membrane"/>
    <property type="evidence" value="ECO:0007669"/>
    <property type="project" value="UniProtKB-SubCell"/>
</dbReference>
<dbReference type="PROSITE" id="PS00108">
    <property type="entry name" value="PROTEIN_KINASE_ST"/>
    <property type="match status" value="1"/>
</dbReference>
<evidence type="ECO:0000256" key="11">
    <source>
        <dbReference type="ARBA" id="ARBA00022729"/>
    </source>
</evidence>
<keyword evidence="9" id="KW-0808">Transferase</keyword>
<keyword evidence="8" id="KW-0433">Leucine-rich repeat</keyword>
<keyword evidence="11 27" id="KW-0732">Signal</keyword>
<dbReference type="Pfam" id="PF00069">
    <property type="entry name" value="Pkinase"/>
    <property type="match status" value="1"/>
</dbReference>
<comment type="function">
    <text evidence="22">Receptor kinase that detects X.oryzae pv. oryzae protein Ax21 to promote innate immunity. Following X.oryzae pv. oryzae protein Ax21 detection, undergoes cleavage, releasing the processed protein kinase Xa21 chain.</text>
</comment>
<dbReference type="Pfam" id="PF00560">
    <property type="entry name" value="LRR_1"/>
    <property type="match status" value="16"/>
</dbReference>
<dbReference type="PANTHER" id="PTHR48053">
    <property type="entry name" value="LEUCINE RICH REPEAT FAMILY PROTEIN, EXPRESSED"/>
    <property type="match status" value="1"/>
</dbReference>
<evidence type="ECO:0000256" key="21">
    <source>
        <dbReference type="ARBA" id="ARBA00048679"/>
    </source>
</evidence>
<organism evidence="29 30">
    <name type="scientific">Phoenix dactylifera</name>
    <name type="common">Date palm</name>
    <dbReference type="NCBI Taxonomy" id="42345"/>
    <lineage>
        <taxon>Eukaryota</taxon>
        <taxon>Viridiplantae</taxon>
        <taxon>Streptophyta</taxon>
        <taxon>Embryophyta</taxon>
        <taxon>Tracheophyta</taxon>
        <taxon>Spermatophyta</taxon>
        <taxon>Magnoliopsida</taxon>
        <taxon>Liliopsida</taxon>
        <taxon>Arecaceae</taxon>
        <taxon>Coryphoideae</taxon>
        <taxon>Phoeniceae</taxon>
        <taxon>Phoenix</taxon>
    </lineage>
</organism>
<dbReference type="InterPro" id="IPR011009">
    <property type="entry name" value="Kinase-like_dom_sf"/>
</dbReference>
<evidence type="ECO:0000256" key="24">
    <source>
        <dbReference type="ARBA" id="ARBA00072040"/>
    </source>
</evidence>
<dbReference type="OrthoDB" id="676979at2759"/>
<comment type="function">
    <text evidence="23">The processed protein kinase Xa21 chain released by protein cleavage after X.oryzae pv. oryzae protein Ax21 detection translocates into the nucleus where it can bind and regulate WRKY62, a transcription factor. Confers resistance to the bacterial pathogen X.oryzae pv. oryzae (Xoo).</text>
</comment>
<evidence type="ECO:0000256" key="15">
    <source>
        <dbReference type="ARBA" id="ARBA00022840"/>
    </source>
</evidence>
<comment type="catalytic activity">
    <reaction evidence="21">
        <text>L-seryl-[protein] + ATP = O-phospho-L-seryl-[protein] + ADP + H(+)</text>
        <dbReference type="Rhea" id="RHEA:17989"/>
        <dbReference type="Rhea" id="RHEA-COMP:9863"/>
        <dbReference type="Rhea" id="RHEA-COMP:11604"/>
        <dbReference type="ChEBI" id="CHEBI:15378"/>
        <dbReference type="ChEBI" id="CHEBI:29999"/>
        <dbReference type="ChEBI" id="CHEBI:30616"/>
        <dbReference type="ChEBI" id="CHEBI:83421"/>
        <dbReference type="ChEBI" id="CHEBI:456216"/>
        <dbReference type="EC" id="2.7.11.1"/>
    </reaction>
</comment>
<dbReference type="FunFam" id="3.80.10.10:FF:000095">
    <property type="entry name" value="LRR receptor-like serine/threonine-protein kinase GSO1"/>
    <property type="match status" value="1"/>
</dbReference>
<keyword evidence="15 25" id="KW-0067">ATP-binding</keyword>
<evidence type="ECO:0000256" key="10">
    <source>
        <dbReference type="ARBA" id="ARBA00022692"/>
    </source>
</evidence>
<feature type="transmembrane region" description="Helical" evidence="26">
    <location>
        <begin position="822"/>
        <end position="845"/>
    </location>
</feature>
<feature type="binding site" evidence="25">
    <location>
        <position position="909"/>
    </location>
    <ligand>
        <name>ATP</name>
        <dbReference type="ChEBI" id="CHEBI:30616"/>
    </ligand>
</feature>
<keyword evidence="14" id="KW-0418">Kinase</keyword>
<dbReference type="Proteomes" id="UP000228380">
    <property type="component" value="Chromosome 8"/>
</dbReference>
<keyword evidence="13 25" id="KW-0547">Nucleotide-binding</keyword>
<dbReference type="Gene3D" id="3.30.200.20">
    <property type="entry name" value="Phosphorylase Kinase, domain 1"/>
    <property type="match status" value="1"/>
</dbReference>
<dbReference type="EC" id="2.7.11.1" evidence="4"/>
<evidence type="ECO:0000256" key="16">
    <source>
        <dbReference type="ARBA" id="ARBA00022989"/>
    </source>
</evidence>
<evidence type="ECO:0000256" key="22">
    <source>
        <dbReference type="ARBA" id="ARBA00054320"/>
    </source>
</evidence>
<dbReference type="PROSITE" id="PS51450">
    <property type="entry name" value="LRR"/>
    <property type="match status" value="2"/>
</dbReference>
<evidence type="ECO:0000256" key="9">
    <source>
        <dbReference type="ARBA" id="ARBA00022679"/>
    </source>
</evidence>
<dbReference type="PROSITE" id="PS50011">
    <property type="entry name" value="PROTEIN_KINASE_DOM"/>
    <property type="match status" value="1"/>
</dbReference>
<dbReference type="Gene3D" id="3.80.10.10">
    <property type="entry name" value="Ribonuclease Inhibitor"/>
    <property type="match status" value="4"/>
</dbReference>
<evidence type="ECO:0000256" key="20">
    <source>
        <dbReference type="ARBA" id="ARBA00047899"/>
    </source>
</evidence>
<evidence type="ECO:0000256" key="17">
    <source>
        <dbReference type="ARBA" id="ARBA00023136"/>
    </source>
</evidence>
<evidence type="ECO:0000256" key="7">
    <source>
        <dbReference type="ARBA" id="ARBA00022553"/>
    </source>
</evidence>
<evidence type="ECO:0000256" key="13">
    <source>
        <dbReference type="ARBA" id="ARBA00022741"/>
    </source>
</evidence>
<accession>A0A8B7CZ63</accession>
<protein>
    <recommendedName>
        <fullName evidence="24">Receptor kinase-like protein Xa21</fullName>
        <ecNumber evidence="4">2.7.11.1</ecNumber>
    </recommendedName>
</protein>
<dbReference type="Pfam" id="PF08263">
    <property type="entry name" value="LRRNT_2"/>
    <property type="match status" value="1"/>
</dbReference>
<dbReference type="FunFam" id="3.30.200.20:FF:000432">
    <property type="entry name" value="LRR receptor-like serine/threonine-protein kinase EFR"/>
    <property type="match status" value="1"/>
</dbReference>
<dbReference type="SMART" id="SM00220">
    <property type="entry name" value="S_TKc"/>
    <property type="match status" value="1"/>
</dbReference>
<evidence type="ECO:0000256" key="5">
    <source>
        <dbReference type="ARBA" id="ARBA00022475"/>
    </source>
</evidence>
<dbReference type="FunFam" id="3.80.10.10:FF:000041">
    <property type="entry name" value="LRR receptor-like serine/threonine-protein kinase ERECTA"/>
    <property type="match status" value="1"/>
</dbReference>
<dbReference type="InterPro" id="IPR001611">
    <property type="entry name" value="Leu-rich_rpt"/>
</dbReference>
<evidence type="ECO:0000256" key="3">
    <source>
        <dbReference type="ARBA" id="ARBA00008684"/>
    </source>
</evidence>
<dbReference type="FunFam" id="3.80.10.10:FF:000275">
    <property type="entry name" value="Leucine-rich repeat receptor-like protein kinase"/>
    <property type="match status" value="1"/>
</dbReference>
<dbReference type="FunFam" id="3.80.10.10:FF:000288">
    <property type="entry name" value="LRR receptor-like serine/threonine-protein kinase EFR"/>
    <property type="match status" value="1"/>
</dbReference>
<keyword evidence="7" id="KW-0597">Phosphoprotein</keyword>
<evidence type="ECO:0000313" key="30">
    <source>
        <dbReference type="RefSeq" id="XP_008809727.2"/>
    </source>
</evidence>
<dbReference type="InterPro" id="IPR008271">
    <property type="entry name" value="Ser/Thr_kinase_AS"/>
</dbReference>
<comment type="subcellular location">
    <subcellularLocation>
        <location evidence="1">Cell membrane</location>
        <topology evidence="1">Single-pass type I membrane protein</topology>
    </subcellularLocation>
    <subcellularLocation>
        <location evidence="2">Endoplasmic reticulum membrane</location>
        <topology evidence="2">Single-pass membrane protein</topology>
    </subcellularLocation>
</comment>
<evidence type="ECO:0000256" key="26">
    <source>
        <dbReference type="SAM" id="Phobius"/>
    </source>
</evidence>
<keyword evidence="17 26" id="KW-0472">Membrane</keyword>
<reference evidence="30" key="2">
    <citation type="submission" date="2025-08" db="UniProtKB">
        <authorList>
            <consortium name="RefSeq"/>
        </authorList>
    </citation>
    <scope>IDENTIFICATION</scope>
    <source>
        <tissue evidence="30">Young leaves</tissue>
    </source>
</reference>
<dbReference type="FunFam" id="1.10.510.10:FF:000358">
    <property type="entry name" value="Putative leucine-rich repeat receptor-like serine/threonine-protein kinase"/>
    <property type="match status" value="1"/>
</dbReference>
<dbReference type="GO" id="GO:0004674">
    <property type="term" value="F:protein serine/threonine kinase activity"/>
    <property type="evidence" value="ECO:0007669"/>
    <property type="project" value="UniProtKB-KW"/>
</dbReference>
<dbReference type="SMART" id="SM00369">
    <property type="entry name" value="LRR_TYP"/>
    <property type="match status" value="11"/>
</dbReference>
<evidence type="ECO:0000256" key="19">
    <source>
        <dbReference type="ARBA" id="ARBA00023180"/>
    </source>
</evidence>
<keyword evidence="16 26" id="KW-1133">Transmembrane helix</keyword>
<dbReference type="SUPFAM" id="SSF52047">
    <property type="entry name" value="RNI-like"/>
    <property type="match status" value="2"/>
</dbReference>
<keyword evidence="10 26" id="KW-0812">Transmembrane</keyword>
<keyword evidence="12" id="KW-0677">Repeat</keyword>
<evidence type="ECO:0000256" key="18">
    <source>
        <dbReference type="ARBA" id="ARBA00023170"/>
    </source>
</evidence>
<name>A0A8B7CZ63_PHODC</name>
<dbReference type="InterPro" id="IPR051716">
    <property type="entry name" value="Plant_RL_S/T_kinase"/>
</dbReference>
<comment type="catalytic activity">
    <reaction evidence="20">
        <text>L-threonyl-[protein] + ATP = O-phospho-L-threonyl-[protein] + ADP + H(+)</text>
        <dbReference type="Rhea" id="RHEA:46608"/>
        <dbReference type="Rhea" id="RHEA-COMP:11060"/>
        <dbReference type="Rhea" id="RHEA-COMP:11605"/>
        <dbReference type="ChEBI" id="CHEBI:15378"/>
        <dbReference type="ChEBI" id="CHEBI:30013"/>
        <dbReference type="ChEBI" id="CHEBI:30616"/>
        <dbReference type="ChEBI" id="CHEBI:61977"/>
        <dbReference type="ChEBI" id="CHEBI:456216"/>
        <dbReference type="EC" id="2.7.11.1"/>
    </reaction>
</comment>
<feature type="domain" description="Protein kinase" evidence="28">
    <location>
        <begin position="880"/>
        <end position="1184"/>
    </location>
</feature>
<dbReference type="InterPro" id="IPR000719">
    <property type="entry name" value="Prot_kinase_dom"/>
</dbReference>
<keyword evidence="5" id="KW-1003">Cell membrane</keyword>
<dbReference type="RefSeq" id="XP_008809727.2">
    <property type="nucleotide sequence ID" value="XM_008811505.4"/>
</dbReference>
<dbReference type="InterPro" id="IPR032675">
    <property type="entry name" value="LRR_dom_sf"/>
</dbReference>
<reference evidence="29" key="1">
    <citation type="journal article" date="2019" name="Nat. Commun.">
        <title>Genome-wide association mapping of date palm fruit traits.</title>
        <authorList>
            <person name="Hazzouri K.M."/>
            <person name="Gros-Balthazard M."/>
            <person name="Flowers J.M."/>
            <person name="Copetti D."/>
            <person name="Lemansour A."/>
            <person name="Lebrun M."/>
            <person name="Masmoudi K."/>
            <person name="Ferrand S."/>
            <person name="Dhar M.I."/>
            <person name="Fresquez Z.A."/>
            <person name="Rosas U."/>
            <person name="Zhang J."/>
            <person name="Talag J."/>
            <person name="Lee S."/>
            <person name="Kudrna D."/>
            <person name="Powell R.F."/>
            <person name="Leitch I.J."/>
            <person name="Krueger R.R."/>
            <person name="Wing R.A."/>
            <person name="Amiri K.M.A."/>
            <person name="Purugganan M.D."/>
        </authorList>
    </citation>
    <scope>NUCLEOTIDE SEQUENCE [LARGE SCALE GENOMIC DNA]</scope>
    <source>
        <strain evidence="29">cv. Khalas</strain>
    </source>
</reference>
<keyword evidence="29" id="KW-1185">Reference proteome</keyword>
<evidence type="ECO:0000313" key="29">
    <source>
        <dbReference type="Proteomes" id="UP000228380"/>
    </source>
</evidence>
<dbReference type="SUPFAM" id="SSF56112">
    <property type="entry name" value="Protein kinase-like (PK-like)"/>
    <property type="match status" value="1"/>
</dbReference>
<feature type="chain" id="PRO_5034753087" description="Receptor kinase-like protein Xa21" evidence="27">
    <location>
        <begin position="36"/>
        <end position="1204"/>
    </location>
</feature>
<dbReference type="InterPro" id="IPR013210">
    <property type="entry name" value="LRR_N_plant-typ"/>
</dbReference>
<dbReference type="SUPFAM" id="SSF52058">
    <property type="entry name" value="L domain-like"/>
    <property type="match status" value="1"/>
</dbReference>
<dbReference type="GO" id="GO:0005524">
    <property type="term" value="F:ATP binding"/>
    <property type="evidence" value="ECO:0007669"/>
    <property type="project" value="UniProtKB-UniRule"/>
</dbReference>
<dbReference type="GeneID" id="103721337"/>
<evidence type="ECO:0000256" key="2">
    <source>
        <dbReference type="ARBA" id="ARBA00004389"/>
    </source>
</evidence>
<dbReference type="PROSITE" id="PS00107">
    <property type="entry name" value="PROTEIN_KINASE_ATP"/>
    <property type="match status" value="1"/>
</dbReference>
<sequence length="1204" mass="131241">MDLPQVNNIRVLQPIALILLFSLCSLHSYSALAAAAPDPILPNIATDKLALLAFKSLLSDPLGALTSWRNESHNCCRWLGVTCGRRHPQRVTALVLDSLNLTGVISPDVSNLTFLRRIYLPNNLLNGHIPQELGRLSRLQYLNLSMNSLEGEIPSNLGQCLNLQTLSLDYNKLSGEIPTDFSSLQNLDNLFLSNNNLTGCIPPLLGRSPSPTQVDLSGNRLTGSIPPFLANNSFLSVLLLSDNNLAGVIPQLLGNSSSLHALDLSNNNLTGEIPPMLGSSPIAYLNLSYNSLTGGIPSLLGTSLSLQYLDLSFNSLTGEIPRSLGSSSSLFYIDLAKNHLIGGLPPFLATPSSLFFLGLSLNQLSGGIPSSLGNFSSLQYLYLASNNLVGSIPESLGNIPDLQELDLTINNLSGQIPPSLYNRSSLTYFGVASNRLSGTLPPNMGLTLPNLQNLVMQGNQFHGPIPVSLCNASGLQMLDLSNNSFSGLVPSNLGSLQNLRYLYIGWNQLEAHDWSFFSSLTNCSLLERLSLYQNQFEGRLPSLVGNLSTQLEWLLIGKNQISGPIPAEIGNLVSLTVLYLDQNLFMGEIPETIGKLQNLHVMYLSGNKLSGPIPSTIGNLAQLNELYMQENELSGNIPAILGNCRKLGVLNLSHNAFLGSIPRELVSISNLAQYLDLSHNYLTGPMPMEVDNLINLDRLDVSENRLSGDIPSTLGACQLLEHLYMQGNFFEGGIPQGLGSLKGMVDLDLSRNNLSGPIPDFFKSLRSLHYLNLSFNDLEGEVPEGGIFDNATEISILGNRRLCGGDPNWQLPPCSIKASKRMFLKVTIPVAGAAIVLMLCLLAILCRQRKTGEKSHSVSNMEGKYKKLSYADIHRATNGFSSDNLVGIGSFGSVYKGKIDLEENTIIVKVFNLHQIGALKSFSAECEALRNMRHRNLVKIITSCSTVDSRGNDFKALVFEYMPNGSLEEWLHPKAPEHDQAKKLNLTQRLNIVIDVASGLNYLHHGNAVPVVHCDLKPSNILLDNDMTAHVGDFGLAKFLPTSSSATSENSTSWMGIKGSIGYVAPEYAMGSKISTQGDVYSYGILLLETLTGKKPTDDMFKDGLNLHKFVDTAFPEGIMEILDLQILQEECEEANNNGRNENAARMRMRRCITSLIGIGLSCSKESPKERMDMRDVANKLKAVKDRLSVVEIFEEGANLPHNE</sequence>
<evidence type="ECO:0000256" key="6">
    <source>
        <dbReference type="ARBA" id="ARBA00022527"/>
    </source>
</evidence>
<evidence type="ECO:0000256" key="23">
    <source>
        <dbReference type="ARBA" id="ARBA00056628"/>
    </source>
</evidence>
<feature type="signal peptide" evidence="27">
    <location>
        <begin position="1"/>
        <end position="35"/>
    </location>
</feature>
<evidence type="ECO:0000256" key="1">
    <source>
        <dbReference type="ARBA" id="ARBA00004251"/>
    </source>
</evidence>
<evidence type="ECO:0000256" key="4">
    <source>
        <dbReference type="ARBA" id="ARBA00012513"/>
    </source>
</evidence>
<keyword evidence="6" id="KW-0723">Serine/threonine-protein kinase</keyword>
<evidence type="ECO:0000256" key="14">
    <source>
        <dbReference type="ARBA" id="ARBA00022777"/>
    </source>
</evidence>
<dbReference type="AlphaFoldDB" id="A0A8B7CZ63"/>
<evidence type="ECO:0000256" key="8">
    <source>
        <dbReference type="ARBA" id="ARBA00022614"/>
    </source>
</evidence>
<gene>
    <name evidence="30" type="primary">LOC103721337</name>
</gene>
<evidence type="ECO:0000256" key="27">
    <source>
        <dbReference type="SAM" id="SignalP"/>
    </source>
</evidence>
<dbReference type="KEGG" id="pda:103721337"/>
<dbReference type="Gene3D" id="1.10.510.10">
    <property type="entry name" value="Transferase(Phosphotransferase) domain 1"/>
    <property type="match status" value="1"/>
</dbReference>
<dbReference type="InterPro" id="IPR003591">
    <property type="entry name" value="Leu-rich_rpt_typical-subtyp"/>
</dbReference>
<evidence type="ECO:0000256" key="12">
    <source>
        <dbReference type="ARBA" id="ARBA00022737"/>
    </source>
</evidence>
<dbReference type="InterPro" id="IPR017441">
    <property type="entry name" value="Protein_kinase_ATP_BS"/>
</dbReference>
<comment type="similarity">
    <text evidence="3">Belongs to the protein kinase superfamily. Ser/Thr protein kinase family.</text>
</comment>